<evidence type="ECO:0000256" key="1">
    <source>
        <dbReference type="SAM" id="MobiDB-lite"/>
    </source>
</evidence>
<dbReference type="KEGG" id="stcm:SCMC78_15780"/>
<name>A0AB33K8M3_9ACTN</name>
<accession>A0AB33K8M3</accession>
<evidence type="ECO:0000313" key="2">
    <source>
        <dbReference type="EMBL" id="BFP51771.1"/>
    </source>
</evidence>
<feature type="compositionally biased region" description="Basic and acidic residues" evidence="1">
    <location>
        <begin position="754"/>
        <end position="769"/>
    </location>
</feature>
<evidence type="ECO:0008006" key="3">
    <source>
        <dbReference type="Google" id="ProtNLM"/>
    </source>
</evidence>
<dbReference type="AlphaFoldDB" id="A0AB33K8M3"/>
<dbReference type="RefSeq" id="WP_319598597.1">
    <property type="nucleotide sequence ID" value="NZ_AP035884.1"/>
</dbReference>
<protein>
    <recommendedName>
        <fullName evidence="3">WXG100 family type VII secretion target</fullName>
    </recommendedName>
</protein>
<gene>
    <name evidence="2" type="ORF">SCMC78_15780</name>
</gene>
<reference evidence="2" key="1">
    <citation type="submission" date="2024-07" db="EMBL/GenBank/DDBJ databases">
        <title>Complete genome sequences of cellulolytic bacteria, Kitasatospora sp. CMC57 and Streptomyces sp. CMC78, isolated from Japanese agricultural soil.</title>
        <authorList>
            <person name="Hashimoto T."/>
            <person name="Ito M."/>
            <person name="Iwamoto M."/>
            <person name="Fukahori D."/>
            <person name="Shoda T."/>
            <person name="Sakoda M."/>
            <person name="Morohoshi T."/>
            <person name="Mitsuboshi M."/>
            <person name="Nishizawa T."/>
        </authorList>
    </citation>
    <scope>NUCLEOTIDE SEQUENCE</scope>
    <source>
        <strain evidence="2">CMC78</strain>
    </source>
</reference>
<sequence>MLTYSEVMTTDLGKLTTAADKWDHVAAEIKKVETRYQDTVQRIRIGQSWSGASAIGAGLNFAATRYEYAAAQTQAKAIASLLRDAHNDFVRLKRNLENQRAAAIKAGMNVSEGGVVSYDYQRLTEGERSAARHDPDYMESIRKAVASWSKALDDCVKAVDDADQGVKLALEAVTKDGHGDKNDNTLGIGFNGNAKGDVEAYEAANTADIATRLNNGDDVSAAEIAEFQRSVRDNSHDKRFSETLLNSLGPDGLIKTNNKLNDRAYDSDTKNKSQYLEIQKGLANTVATATRVPGSVKDAPPGSKAFKDWVASDQGKFYREFTGELHREGTTNGAKNTNPLYGYQSFVSLMQHADTKFDDQFLYEMGDKMIEVEGDKPGIFTKWGPGHDGITTDAIDGLLGVMSKNPDAATAFFDPDGNGSGENHVGNKHLAYLVGDGDNSRDWPRHTVTGIANVTYDDPTSRMGLGLALEAAATGREPLASGQDPWPEAKHTEEQARVMNGILGQLAPGEDGGTEAGVPANLRRPVANALAEYASDTHEILGLVNEDYNNAAAEGYFGEGGNGHLATNSKELTQVMRGLSEDPDAYAALHKAEARHINNELDRIPEGATGFAQSGNWDRAGAVLGTYTAIREDVINDERMAGYSEADWKAKVAYHIIGGIVTPMAIPTAGGSLVVGDALQRGVDTWAWQWGNDMKAGHDAKANAAVADLYLQDSSQITNTVQGWANGRNDLDLTNATDKDTVTTLKTTMLGGSDRGEKQAHKYLSDMSN</sequence>
<organism evidence="2">
    <name type="scientific">Streptomyces sp. CMC78</name>
    <dbReference type="NCBI Taxonomy" id="3231512"/>
    <lineage>
        <taxon>Bacteria</taxon>
        <taxon>Bacillati</taxon>
        <taxon>Actinomycetota</taxon>
        <taxon>Actinomycetes</taxon>
        <taxon>Kitasatosporales</taxon>
        <taxon>Streptomycetaceae</taxon>
        <taxon>Streptomyces</taxon>
    </lineage>
</organism>
<dbReference type="EMBL" id="AP035884">
    <property type="protein sequence ID" value="BFP51771.1"/>
    <property type="molecule type" value="Genomic_DNA"/>
</dbReference>
<feature type="region of interest" description="Disordered" evidence="1">
    <location>
        <begin position="750"/>
        <end position="769"/>
    </location>
</feature>
<proteinExistence type="predicted"/>